<sequence length="144" mass="16547">MSAPVETIVSVTRFRLRPLRFLPFFTLHTNRTIAQTRKAEGFLAGAVRREADLAFWTMTVWRDENVMRAYAASGAHRKAAPHLIEWGDQASVCHWTQHGGELPEWPEAVRRLREVGRPLRLKHPALDHAERGFAESKMSYGMRL</sequence>
<evidence type="ECO:0000313" key="3">
    <source>
        <dbReference type="Proteomes" id="UP000253529"/>
    </source>
</evidence>
<dbReference type="AlphaFoldDB" id="A0A366F6X2"/>
<evidence type="ECO:0000259" key="1">
    <source>
        <dbReference type="Pfam" id="PF11695"/>
    </source>
</evidence>
<comment type="caution">
    <text evidence="2">The sequence shown here is derived from an EMBL/GenBank/DDBJ whole genome shotgun (WGS) entry which is preliminary data.</text>
</comment>
<dbReference type="RefSeq" id="WP_245427876.1">
    <property type="nucleotide sequence ID" value="NZ_QNRK01000019.1"/>
</dbReference>
<dbReference type="Proteomes" id="UP000253529">
    <property type="component" value="Unassembled WGS sequence"/>
</dbReference>
<proteinExistence type="predicted"/>
<dbReference type="Pfam" id="PF11695">
    <property type="entry name" value="DUF3291"/>
    <property type="match status" value="1"/>
</dbReference>
<name>A0A366F6X2_9HYPH</name>
<protein>
    <submittedName>
        <fullName evidence="2">Uncharacterized protein DUF3291</fullName>
    </submittedName>
</protein>
<accession>A0A366F6X2</accession>
<keyword evidence="3" id="KW-1185">Reference proteome</keyword>
<dbReference type="InterPro" id="IPR011008">
    <property type="entry name" value="Dimeric_a/b-barrel"/>
</dbReference>
<organism evidence="2 3">
    <name type="scientific">Roseiarcus fermentans</name>
    <dbReference type="NCBI Taxonomy" id="1473586"/>
    <lineage>
        <taxon>Bacteria</taxon>
        <taxon>Pseudomonadati</taxon>
        <taxon>Pseudomonadota</taxon>
        <taxon>Alphaproteobacteria</taxon>
        <taxon>Hyphomicrobiales</taxon>
        <taxon>Roseiarcaceae</taxon>
        <taxon>Roseiarcus</taxon>
    </lineage>
</organism>
<gene>
    <name evidence="2" type="ORF">DFR50_11959</name>
</gene>
<evidence type="ECO:0000313" key="2">
    <source>
        <dbReference type="EMBL" id="RBP10388.1"/>
    </source>
</evidence>
<feature type="domain" description="DUF3291" evidence="1">
    <location>
        <begin position="48"/>
        <end position="114"/>
    </location>
</feature>
<dbReference type="EMBL" id="QNRK01000019">
    <property type="protein sequence ID" value="RBP10388.1"/>
    <property type="molecule type" value="Genomic_DNA"/>
</dbReference>
<dbReference type="SUPFAM" id="SSF54909">
    <property type="entry name" value="Dimeric alpha+beta barrel"/>
    <property type="match status" value="1"/>
</dbReference>
<dbReference type="InterPro" id="IPR021708">
    <property type="entry name" value="DUF3291"/>
</dbReference>
<reference evidence="2 3" key="1">
    <citation type="submission" date="2018-06" db="EMBL/GenBank/DDBJ databases">
        <title>Genomic Encyclopedia of Type Strains, Phase IV (KMG-IV): sequencing the most valuable type-strain genomes for metagenomic binning, comparative biology and taxonomic classification.</title>
        <authorList>
            <person name="Goeker M."/>
        </authorList>
    </citation>
    <scope>NUCLEOTIDE SEQUENCE [LARGE SCALE GENOMIC DNA]</scope>
    <source>
        <strain evidence="2 3">DSM 24875</strain>
    </source>
</reference>